<dbReference type="SUPFAM" id="SSF56112">
    <property type="entry name" value="Protein kinase-like (PK-like)"/>
    <property type="match status" value="1"/>
</dbReference>
<dbReference type="PANTHER" id="PTHR24419:SF18">
    <property type="entry name" value="SERINE_THREONINE-PROTEIN KINASE HASPIN"/>
    <property type="match status" value="1"/>
</dbReference>
<reference evidence="2" key="1">
    <citation type="journal article" date="2020" name="Nature">
        <title>Giant virus diversity and host interactions through global metagenomics.</title>
        <authorList>
            <person name="Schulz F."/>
            <person name="Roux S."/>
            <person name="Paez-Espino D."/>
            <person name="Jungbluth S."/>
            <person name="Walsh D.A."/>
            <person name="Denef V.J."/>
            <person name="McMahon K.D."/>
            <person name="Konstantinidis K.T."/>
            <person name="Eloe-Fadrosh E.A."/>
            <person name="Kyrpides N.C."/>
            <person name="Woyke T."/>
        </authorList>
    </citation>
    <scope>NUCLEOTIDE SEQUENCE</scope>
    <source>
        <strain evidence="2">GVMAG-M-3300018428-16</strain>
    </source>
</reference>
<dbReference type="EMBL" id="MN739241">
    <property type="protein sequence ID" value="QHS95138.1"/>
    <property type="molecule type" value="Genomic_DNA"/>
</dbReference>
<dbReference type="GO" id="GO:0072354">
    <property type="term" value="F:histone H3T3 kinase activity"/>
    <property type="evidence" value="ECO:0007669"/>
    <property type="project" value="TreeGrafter"/>
</dbReference>
<dbReference type="GO" id="GO:0005737">
    <property type="term" value="C:cytoplasm"/>
    <property type="evidence" value="ECO:0007669"/>
    <property type="project" value="TreeGrafter"/>
</dbReference>
<dbReference type="GO" id="GO:0035556">
    <property type="term" value="P:intracellular signal transduction"/>
    <property type="evidence" value="ECO:0007669"/>
    <property type="project" value="TreeGrafter"/>
</dbReference>
<feature type="region of interest" description="Disordered" evidence="1">
    <location>
        <begin position="274"/>
        <end position="320"/>
    </location>
</feature>
<dbReference type="Gene3D" id="1.10.510.10">
    <property type="entry name" value="Transferase(Phosphotransferase) domain 1"/>
    <property type="match status" value="1"/>
</dbReference>
<dbReference type="PANTHER" id="PTHR24419">
    <property type="entry name" value="INTERLEUKIN-1 RECEPTOR-ASSOCIATED KINASE"/>
    <property type="match status" value="1"/>
</dbReference>
<evidence type="ECO:0000313" key="2">
    <source>
        <dbReference type="EMBL" id="QHS95138.1"/>
    </source>
</evidence>
<feature type="compositionally biased region" description="Acidic residues" evidence="1">
    <location>
        <begin position="306"/>
        <end position="320"/>
    </location>
</feature>
<evidence type="ECO:0008006" key="3">
    <source>
        <dbReference type="Google" id="ProtNLM"/>
    </source>
</evidence>
<dbReference type="GO" id="GO:0005634">
    <property type="term" value="C:nucleus"/>
    <property type="evidence" value="ECO:0007669"/>
    <property type="project" value="TreeGrafter"/>
</dbReference>
<dbReference type="AlphaFoldDB" id="A0A6C0BUP7"/>
<proteinExistence type="predicted"/>
<dbReference type="GO" id="GO:0000278">
    <property type="term" value="P:mitotic cell cycle"/>
    <property type="evidence" value="ECO:0007669"/>
    <property type="project" value="TreeGrafter"/>
</dbReference>
<sequence length="598" mass="70478">MLNYLKNKNEGLFNSLENLDEEYGNVLNCQNYIPIYETLFKKSDEDNENTMLISKEIVTELKHKENNIFNSVLLDVSNNIKSEREIFIKFSPIMNLTRYLTGKYEKDDIFSLPKNSKSKCHEKIMDLTNTSYTDSLFSYISSLLLNDYNMFHGINYYGSILGIKNNYKVNIGDDIDYLLESEYFMNNLDRNYRLCGDMDKINEIKSMNNVSKKYKSKLKIEEDWNDNAAEPMIEDKMMDFENVFKDEETKSVNGLEEMTVFNINKDLLKENISLDEDSDDSNSSRSVNTGELSEDDISSDDGTISDGEEDEYSDDECSQDDEELDINVVIDKFPVQLICMENCKDTFDSLIENGLGKDEWVSALFQIIMILIIYQKAFWFTHNDLHSNNIMYQETSKKYVYYKYNEVYYKVPTYGRIYKIIDFGRSIYKYKKYVYCPDAYKRGEDASSQYNFGIYVNKKKKEIMPNFSFDLCRLGCSIFDNVFTFNMADEYSQKYIDMKCKKDEIAKLINDWCMDDKGRNVLYTSEGDERYPEFKLYKMIARTVNNCLPEKQLEKPIFSKFIVAKKMIRNNFRDKNILYLDIDKIPKMYADETMNTNE</sequence>
<dbReference type="InterPro" id="IPR011009">
    <property type="entry name" value="Kinase-like_dom_sf"/>
</dbReference>
<protein>
    <recommendedName>
        <fullName evidence="3">Protein kinase domain-containing protein</fullName>
    </recommendedName>
</protein>
<name>A0A6C0BUP7_9ZZZZ</name>
<organism evidence="2">
    <name type="scientific">viral metagenome</name>
    <dbReference type="NCBI Taxonomy" id="1070528"/>
    <lineage>
        <taxon>unclassified sequences</taxon>
        <taxon>metagenomes</taxon>
        <taxon>organismal metagenomes</taxon>
    </lineage>
</organism>
<accession>A0A6C0BUP7</accession>
<evidence type="ECO:0000256" key="1">
    <source>
        <dbReference type="SAM" id="MobiDB-lite"/>
    </source>
</evidence>